<proteinExistence type="predicted"/>
<protein>
    <submittedName>
        <fullName evidence="1">Uncharacterized protein</fullName>
    </submittedName>
</protein>
<reference evidence="1" key="2">
    <citation type="journal article" date="2015" name="Fish Shellfish Immunol.">
        <title>Early steps in the European eel (Anguilla anguilla)-Vibrio vulnificus interaction in the gills: Role of the RtxA13 toxin.</title>
        <authorList>
            <person name="Callol A."/>
            <person name="Pajuelo D."/>
            <person name="Ebbesson L."/>
            <person name="Teles M."/>
            <person name="MacKenzie S."/>
            <person name="Amaro C."/>
        </authorList>
    </citation>
    <scope>NUCLEOTIDE SEQUENCE</scope>
</reference>
<evidence type="ECO:0000313" key="1">
    <source>
        <dbReference type="EMBL" id="JAH90348.1"/>
    </source>
</evidence>
<reference evidence="1" key="1">
    <citation type="submission" date="2014-11" db="EMBL/GenBank/DDBJ databases">
        <authorList>
            <person name="Amaro Gonzalez C."/>
        </authorList>
    </citation>
    <scope>NUCLEOTIDE SEQUENCE</scope>
</reference>
<dbReference type="EMBL" id="GBXM01018229">
    <property type="protein sequence ID" value="JAH90348.1"/>
    <property type="molecule type" value="Transcribed_RNA"/>
</dbReference>
<name>A0A0E9WLK7_ANGAN</name>
<dbReference type="AlphaFoldDB" id="A0A0E9WLK7"/>
<accession>A0A0E9WLK7</accession>
<organism evidence="1">
    <name type="scientific">Anguilla anguilla</name>
    <name type="common">European freshwater eel</name>
    <name type="synonym">Muraena anguilla</name>
    <dbReference type="NCBI Taxonomy" id="7936"/>
    <lineage>
        <taxon>Eukaryota</taxon>
        <taxon>Metazoa</taxon>
        <taxon>Chordata</taxon>
        <taxon>Craniata</taxon>
        <taxon>Vertebrata</taxon>
        <taxon>Euteleostomi</taxon>
        <taxon>Actinopterygii</taxon>
        <taxon>Neopterygii</taxon>
        <taxon>Teleostei</taxon>
        <taxon>Anguilliformes</taxon>
        <taxon>Anguillidae</taxon>
        <taxon>Anguilla</taxon>
    </lineage>
</organism>
<sequence>MVLWLVQIKYCLGSCSLIVHTSTIDLWLPYLLPHNGITCKPLLFLTGYYK</sequence>